<evidence type="ECO:0000256" key="7">
    <source>
        <dbReference type="ARBA" id="ARBA00022989"/>
    </source>
</evidence>
<proteinExistence type="inferred from homology"/>
<dbReference type="EMBL" id="UYJE01006065">
    <property type="protein sequence ID" value="VDI42691.1"/>
    <property type="molecule type" value="Genomic_DNA"/>
</dbReference>
<evidence type="ECO:0000256" key="3">
    <source>
        <dbReference type="ARBA" id="ARBA00022614"/>
    </source>
</evidence>
<dbReference type="Proteomes" id="UP000596742">
    <property type="component" value="Unassembled WGS sequence"/>
</dbReference>
<dbReference type="AlphaFoldDB" id="A0A8B6F2S3"/>
<sequence length="371" mass="43266">MPNLLILILRNNRLGEYLSSERYTNSTKVELTKVDLSLNFIQDLSFDIFQGHVQAVTINLSHNQLTDVTFDLSHLVSLERLDLSYNNISGISSQTSMDTLRKLYKTSKLKIDLSNNLLKCSCQNLKFLKWIDANLNLLMNTDKYTCRFDNNNIVQLTNVNAIVKQLEKECSSNITLTICIAVGIITALIILFAGLLFRFRWRLRYLYHMTRHKYNIFKSIQSSTTYKYDALISYANEETDFIVNEVIPNLERDESMKLCVNQRNFVPGEDITQNIINGIHQSRFTICILTPSFLDSYYCMFEFNMARMESIYSRDGQNILFLVFYKQLRPKDLPLVILELVQKQSYLEYPNDEQGNVAFWAKMKETLVQCR</sequence>
<keyword evidence="3" id="KW-0433">Leucine-rich repeat</keyword>
<evidence type="ECO:0000256" key="8">
    <source>
        <dbReference type="ARBA" id="ARBA00023136"/>
    </source>
</evidence>
<dbReference type="Gene3D" id="3.80.10.10">
    <property type="entry name" value="Ribonuclease Inhibitor"/>
    <property type="match status" value="1"/>
</dbReference>
<dbReference type="PANTHER" id="PTHR24365">
    <property type="entry name" value="TOLL-LIKE RECEPTOR"/>
    <property type="match status" value="1"/>
</dbReference>
<evidence type="ECO:0000256" key="1">
    <source>
        <dbReference type="ARBA" id="ARBA00004167"/>
    </source>
</evidence>
<dbReference type="Pfam" id="PF01582">
    <property type="entry name" value="TIR"/>
    <property type="match status" value="1"/>
</dbReference>
<comment type="subcellular location">
    <subcellularLocation>
        <location evidence="1">Membrane</location>
        <topology evidence="1">Single-pass membrane protein</topology>
    </subcellularLocation>
</comment>
<feature type="domain" description="TIR" evidence="12">
    <location>
        <begin position="226"/>
        <end position="367"/>
    </location>
</feature>
<evidence type="ECO:0000256" key="5">
    <source>
        <dbReference type="ARBA" id="ARBA00022729"/>
    </source>
</evidence>
<evidence type="ECO:0000256" key="9">
    <source>
        <dbReference type="ARBA" id="ARBA00023170"/>
    </source>
</evidence>
<keyword evidence="4 11" id="KW-0812">Transmembrane</keyword>
<keyword evidence="9" id="KW-0675">Receptor</keyword>
<comment type="similarity">
    <text evidence="2">Belongs to the Toll-like receptor family.</text>
</comment>
<dbReference type="GO" id="GO:0038023">
    <property type="term" value="F:signaling receptor activity"/>
    <property type="evidence" value="ECO:0007669"/>
    <property type="project" value="TreeGrafter"/>
</dbReference>
<dbReference type="SMART" id="SM00255">
    <property type="entry name" value="TIR"/>
    <property type="match status" value="1"/>
</dbReference>
<comment type="caution">
    <text evidence="13">The sequence shown here is derived from an EMBL/GenBank/DDBJ whole genome shotgun (WGS) entry which is preliminary data.</text>
</comment>
<gene>
    <name evidence="13" type="ORF">MGAL_10B084962</name>
</gene>
<organism evidence="13 14">
    <name type="scientific">Mytilus galloprovincialis</name>
    <name type="common">Mediterranean mussel</name>
    <dbReference type="NCBI Taxonomy" id="29158"/>
    <lineage>
        <taxon>Eukaryota</taxon>
        <taxon>Metazoa</taxon>
        <taxon>Spiralia</taxon>
        <taxon>Lophotrochozoa</taxon>
        <taxon>Mollusca</taxon>
        <taxon>Bivalvia</taxon>
        <taxon>Autobranchia</taxon>
        <taxon>Pteriomorphia</taxon>
        <taxon>Mytilida</taxon>
        <taxon>Mytiloidea</taxon>
        <taxon>Mytilidae</taxon>
        <taxon>Mytilinae</taxon>
        <taxon>Mytilus</taxon>
    </lineage>
</organism>
<evidence type="ECO:0000256" key="10">
    <source>
        <dbReference type="ARBA" id="ARBA00023180"/>
    </source>
</evidence>
<evidence type="ECO:0000256" key="4">
    <source>
        <dbReference type="ARBA" id="ARBA00022692"/>
    </source>
</evidence>
<dbReference type="PROSITE" id="PS51450">
    <property type="entry name" value="LRR"/>
    <property type="match status" value="1"/>
</dbReference>
<feature type="transmembrane region" description="Helical" evidence="11">
    <location>
        <begin position="174"/>
        <end position="197"/>
    </location>
</feature>
<dbReference type="SUPFAM" id="SSF52058">
    <property type="entry name" value="L domain-like"/>
    <property type="match status" value="1"/>
</dbReference>
<dbReference type="GO" id="GO:0005886">
    <property type="term" value="C:plasma membrane"/>
    <property type="evidence" value="ECO:0007669"/>
    <property type="project" value="TreeGrafter"/>
</dbReference>
<dbReference type="InterPro" id="IPR000157">
    <property type="entry name" value="TIR_dom"/>
</dbReference>
<evidence type="ECO:0000256" key="11">
    <source>
        <dbReference type="SAM" id="Phobius"/>
    </source>
</evidence>
<reference evidence="13" key="1">
    <citation type="submission" date="2018-11" db="EMBL/GenBank/DDBJ databases">
        <authorList>
            <person name="Alioto T."/>
            <person name="Alioto T."/>
        </authorList>
    </citation>
    <scope>NUCLEOTIDE SEQUENCE</scope>
</reference>
<dbReference type="InterPro" id="IPR035897">
    <property type="entry name" value="Toll_tir_struct_dom_sf"/>
</dbReference>
<dbReference type="Pfam" id="PF13855">
    <property type="entry name" value="LRR_8"/>
    <property type="match status" value="1"/>
</dbReference>
<dbReference type="SMART" id="SM00369">
    <property type="entry name" value="LRR_TYP"/>
    <property type="match status" value="3"/>
</dbReference>
<evidence type="ECO:0000256" key="2">
    <source>
        <dbReference type="ARBA" id="ARBA00009634"/>
    </source>
</evidence>
<evidence type="ECO:0000259" key="12">
    <source>
        <dbReference type="PROSITE" id="PS50104"/>
    </source>
</evidence>
<dbReference type="PROSITE" id="PS50104">
    <property type="entry name" value="TIR"/>
    <property type="match status" value="1"/>
</dbReference>
<dbReference type="InterPro" id="IPR001611">
    <property type="entry name" value="Leu-rich_rpt"/>
</dbReference>
<keyword evidence="6" id="KW-0677">Repeat</keyword>
<dbReference type="GO" id="GO:0007165">
    <property type="term" value="P:signal transduction"/>
    <property type="evidence" value="ECO:0007669"/>
    <property type="project" value="InterPro"/>
</dbReference>
<dbReference type="InterPro" id="IPR032675">
    <property type="entry name" value="LRR_dom_sf"/>
</dbReference>
<dbReference type="Gene3D" id="3.40.50.10140">
    <property type="entry name" value="Toll/interleukin-1 receptor homology (TIR) domain"/>
    <property type="match status" value="1"/>
</dbReference>
<name>A0A8B6F2S3_MYTGA</name>
<keyword evidence="14" id="KW-1185">Reference proteome</keyword>
<keyword evidence="7 11" id="KW-1133">Transmembrane helix</keyword>
<keyword evidence="5" id="KW-0732">Signal</keyword>
<dbReference type="OrthoDB" id="1526598at2759"/>
<protein>
    <recommendedName>
        <fullName evidence="12">TIR domain-containing protein</fullName>
    </recommendedName>
</protein>
<keyword evidence="8 11" id="KW-0472">Membrane</keyword>
<dbReference type="SUPFAM" id="SSF52200">
    <property type="entry name" value="Toll/Interleukin receptor TIR domain"/>
    <property type="match status" value="1"/>
</dbReference>
<evidence type="ECO:0000256" key="6">
    <source>
        <dbReference type="ARBA" id="ARBA00022737"/>
    </source>
</evidence>
<keyword evidence="10" id="KW-0325">Glycoprotein</keyword>
<dbReference type="PANTHER" id="PTHR24365:SF541">
    <property type="entry name" value="PROTEIN TOLL-RELATED"/>
    <property type="match status" value="1"/>
</dbReference>
<evidence type="ECO:0000313" key="13">
    <source>
        <dbReference type="EMBL" id="VDI42691.1"/>
    </source>
</evidence>
<accession>A0A8B6F2S3</accession>
<evidence type="ECO:0000313" key="14">
    <source>
        <dbReference type="Proteomes" id="UP000596742"/>
    </source>
</evidence>
<dbReference type="InterPro" id="IPR003591">
    <property type="entry name" value="Leu-rich_rpt_typical-subtyp"/>
</dbReference>